<evidence type="ECO:0000259" key="1">
    <source>
        <dbReference type="Pfam" id="PF20149"/>
    </source>
</evidence>
<reference evidence="2 3" key="1">
    <citation type="submission" date="2014-04" db="EMBL/GenBank/DDBJ databases">
        <title>Evolutionary Origins and Diversification of the Mycorrhizal Mutualists.</title>
        <authorList>
            <consortium name="DOE Joint Genome Institute"/>
            <consortium name="Mycorrhizal Genomics Consortium"/>
            <person name="Kohler A."/>
            <person name="Kuo A."/>
            <person name="Nagy L.G."/>
            <person name="Floudas D."/>
            <person name="Copeland A."/>
            <person name="Barry K.W."/>
            <person name="Cichocki N."/>
            <person name="Veneault-Fourrey C."/>
            <person name="LaButti K."/>
            <person name="Lindquist E.A."/>
            <person name="Lipzen A."/>
            <person name="Lundell T."/>
            <person name="Morin E."/>
            <person name="Murat C."/>
            <person name="Riley R."/>
            <person name="Ohm R."/>
            <person name="Sun H."/>
            <person name="Tunlid A."/>
            <person name="Henrissat B."/>
            <person name="Grigoriev I.V."/>
            <person name="Hibbett D.S."/>
            <person name="Martin F."/>
        </authorList>
    </citation>
    <scope>NUCLEOTIDE SEQUENCE [LARGE SCALE GENOMIC DNA]</scope>
    <source>
        <strain evidence="2 3">MD-312</strain>
    </source>
</reference>
<protein>
    <recommendedName>
        <fullName evidence="1">DUF6532 domain-containing protein</fullName>
    </recommendedName>
</protein>
<feature type="domain" description="DUF6532" evidence="1">
    <location>
        <begin position="34"/>
        <end position="239"/>
    </location>
</feature>
<organism evidence="2 3">
    <name type="scientific">Hydnomerulius pinastri MD-312</name>
    <dbReference type="NCBI Taxonomy" id="994086"/>
    <lineage>
        <taxon>Eukaryota</taxon>
        <taxon>Fungi</taxon>
        <taxon>Dikarya</taxon>
        <taxon>Basidiomycota</taxon>
        <taxon>Agaricomycotina</taxon>
        <taxon>Agaricomycetes</taxon>
        <taxon>Agaricomycetidae</taxon>
        <taxon>Boletales</taxon>
        <taxon>Boletales incertae sedis</taxon>
        <taxon>Leucogyrophana</taxon>
    </lineage>
</organism>
<dbReference type="AlphaFoldDB" id="A0A0C9W6B7"/>
<sequence>MTNWAANTTLALNPRGQINIRNQLPHIQAMLRAAISLAQQRIVFDHSYPDMNDMRRSMADILYVAADQTPGCDNVRARIAADPQYVRLLAGPPTGRVSKIRYSVKSVAQRHVTSVYGLEKGCSQEKVNALLEKDNYIFPVDSNGNPIRSKPFQSPAIIRTLQDAFFEDESSAGIKFASMYVSTCPARLDELELPAAMVSLATTAVRSVIMDFLSNGGASEFNSYLSASIYERLIKFIDALFQQSPRKCHKLFSQLYDIVYGSKKKASEEESGASMLMHLDLDTMAED</sequence>
<dbReference type="HOGENOM" id="CLU_090691_0_0_1"/>
<proteinExistence type="predicted"/>
<dbReference type="Proteomes" id="UP000053820">
    <property type="component" value="Unassembled WGS sequence"/>
</dbReference>
<evidence type="ECO:0000313" key="3">
    <source>
        <dbReference type="Proteomes" id="UP000053820"/>
    </source>
</evidence>
<dbReference type="OrthoDB" id="2689837at2759"/>
<dbReference type="EMBL" id="KN839965">
    <property type="protein sequence ID" value="KIJ58241.1"/>
    <property type="molecule type" value="Genomic_DNA"/>
</dbReference>
<name>A0A0C9W6B7_9AGAM</name>
<keyword evidence="3" id="KW-1185">Reference proteome</keyword>
<accession>A0A0C9W6B7</accession>
<evidence type="ECO:0000313" key="2">
    <source>
        <dbReference type="EMBL" id="KIJ58241.1"/>
    </source>
</evidence>
<dbReference type="InterPro" id="IPR045341">
    <property type="entry name" value="DUF6532"/>
</dbReference>
<dbReference type="Pfam" id="PF20149">
    <property type="entry name" value="DUF6532"/>
    <property type="match status" value="1"/>
</dbReference>
<gene>
    <name evidence="2" type="ORF">HYDPIDRAFT_44560</name>
</gene>